<evidence type="ECO:0000313" key="3">
    <source>
        <dbReference type="Proteomes" id="UP000596742"/>
    </source>
</evidence>
<evidence type="ECO:0000313" key="2">
    <source>
        <dbReference type="EMBL" id="VDI65618.1"/>
    </source>
</evidence>
<dbReference type="AlphaFoldDB" id="A0A8B6GLN1"/>
<dbReference type="EMBL" id="UYJE01008630">
    <property type="protein sequence ID" value="VDI65618.1"/>
    <property type="molecule type" value="Genomic_DNA"/>
</dbReference>
<reference evidence="2" key="1">
    <citation type="submission" date="2018-11" db="EMBL/GenBank/DDBJ databases">
        <authorList>
            <person name="Alioto T."/>
            <person name="Alioto T."/>
        </authorList>
    </citation>
    <scope>NUCLEOTIDE SEQUENCE</scope>
</reference>
<dbReference type="Proteomes" id="UP000596742">
    <property type="component" value="Unassembled WGS sequence"/>
</dbReference>
<keyword evidence="3" id="KW-1185">Reference proteome</keyword>
<sequence>MLKLRHQLVFVYGLPLASDEPSFSDAETQWPTDFEGGLLLFQSLVSERDEDSDTDYSSHSVSLIEFRKMKESSLEDHILRYRKYTFILAVKVFNVMINHLIPKPSTANNSVANIISSHHASSSSSSNQSSSSSSSSSYI</sequence>
<proteinExistence type="predicted"/>
<organism evidence="2 3">
    <name type="scientific">Mytilus galloprovincialis</name>
    <name type="common">Mediterranean mussel</name>
    <dbReference type="NCBI Taxonomy" id="29158"/>
    <lineage>
        <taxon>Eukaryota</taxon>
        <taxon>Metazoa</taxon>
        <taxon>Spiralia</taxon>
        <taxon>Lophotrochozoa</taxon>
        <taxon>Mollusca</taxon>
        <taxon>Bivalvia</taxon>
        <taxon>Autobranchia</taxon>
        <taxon>Pteriomorphia</taxon>
        <taxon>Mytilida</taxon>
        <taxon>Mytiloidea</taxon>
        <taxon>Mytilidae</taxon>
        <taxon>Mytilinae</taxon>
        <taxon>Mytilus</taxon>
    </lineage>
</organism>
<comment type="caution">
    <text evidence="2">The sequence shown here is derived from an EMBL/GenBank/DDBJ whole genome shotgun (WGS) entry which is preliminary data.</text>
</comment>
<protein>
    <submittedName>
        <fullName evidence="2">Uncharacterized protein</fullName>
    </submittedName>
</protein>
<name>A0A8B6GLN1_MYTGA</name>
<feature type="region of interest" description="Disordered" evidence="1">
    <location>
        <begin position="119"/>
        <end position="139"/>
    </location>
</feature>
<gene>
    <name evidence="2" type="ORF">MGAL_10B007586</name>
</gene>
<accession>A0A8B6GLN1</accession>
<evidence type="ECO:0000256" key="1">
    <source>
        <dbReference type="SAM" id="MobiDB-lite"/>
    </source>
</evidence>